<dbReference type="EMBL" id="LWCA01000042">
    <property type="protein sequence ID" value="OAF71545.1"/>
    <property type="molecule type" value="Genomic_DNA"/>
</dbReference>
<dbReference type="OrthoDB" id="1101576at2759"/>
<organism evidence="1 2">
    <name type="scientific">Intoshia linei</name>
    <dbReference type="NCBI Taxonomy" id="1819745"/>
    <lineage>
        <taxon>Eukaryota</taxon>
        <taxon>Metazoa</taxon>
        <taxon>Spiralia</taxon>
        <taxon>Lophotrochozoa</taxon>
        <taxon>Mesozoa</taxon>
        <taxon>Orthonectida</taxon>
        <taxon>Rhopaluridae</taxon>
        <taxon>Intoshia</taxon>
    </lineage>
</organism>
<protein>
    <submittedName>
        <fullName evidence="1">Uncharacterized protein</fullName>
    </submittedName>
</protein>
<evidence type="ECO:0000313" key="1">
    <source>
        <dbReference type="EMBL" id="OAF71545.1"/>
    </source>
</evidence>
<keyword evidence="2" id="KW-1185">Reference proteome</keyword>
<dbReference type="AlphaFoldDB" id="A0A177BBG5"/>
<proteinExistence type="predicted"/>
<accession>A0A177BBG5</accession>
<gene>
    <name evidence="1" type="ORF">A3Q56_00653</name>
</gene>
<dbReference type="Proteomes" id="UP000078046">
    <property type="component" value="Unassembled WGS sequence"/>
</dbReference>
<sequence length="111" mass="13074">MCNSLNRKMQGKKSNLMKHKDLTNYFLAKLRLYKYRINVNITIMFPNMNSCLDGNSILNDVKNKITNPLDILHAEFVKYFPFEDIDVLMKTMSFSLLCQVVHNKKVWEPLT</sequence>
<name>A0A177BBG5_9BILA</name>
<evidence type="ECO:0000313" key="2">
    <source>
        <dbReference type="Proteomes" id="UP000078046"/>
    </source>
</evidence>
<comment type="caution">
    <text evidence="1">The sequence shown here is derived from an EMBL/GenBank/DDBJ whole genome shotgun (WGS) entry which is preliminary data.</text>
</comment>
<reference evidence="1 2" key="1">
    <citation type="submission" date="2016-04" db="EMBL/GenBank/DDBJ databases">
        <title>The genome of Intoshia linei affirms orthonectids as highly simplified spiralians.</title>
        <authorList>
            <person name="Mikhailov K.V."/>
            <person name="Slusarev G.S."/>
            <person name="Nikitin M.A."/>
            <person name="Logacheva M.D."/>
            <person name="Penin A."/>
            <person name="Aleoshin V."/>
            <person name="Panchin Y.V."/>
        </authorList>
    </citation>
    <scope>NUCLEOTIDE SEQUENCE [LARGE SCALE GENOMIC DNA]</scope>
    <source>
        <strain evidence="1">Intl2013</strain>
        <tissue evidence="1">Whole animal</tissue>
    </source>
</reference>